<name>A0A8J9VXG5_9NEOP</name>
<sequence length="82" mass="9599">MRVRQSALGDRRCFALRAAPLTARAWLGAWRLRKHAWTRAAAKPLSVLERPHVGPPPSRYMWIARSTLPRRRCHCHHRLSRL</sequence>
<protein>
    <submittedName>
        <fullName evidence="1">Uncharacterized protein</fullName>
    </submittedName>
</protein>
<gene>
    <name evidence="1" type="ORF">BINO364_LOCUS14830</name>
</gene>
<dbReference type="OrthoDB" id="7303268at2759"/>
<dbReference type="Proteomes" id="UP000838878">
    <property type="component" value="Chromosome 8"/>
</dbReference>
<organism evidence="1 2">
    <name type="scientific">Brenthis ino</name>
    <name type="common">lesser marbled fritillary</name>
    <dbReference type="NCBI Taxonomy" id="405034"/>
    <lineage>
        <taxon>Eukaryota</taxon>
        <taxon>Metazoa</taxon>
        <taxon>Ecdysozoa</taxon>
        <taxon>Arthropoda</taxon>
        <taxon>Hexapoda</taxon>
        <taxon>Insecta</taxon>
        <taxon>Pterygota</taxon>
        <taxon>Neoptera</taxon>
        <taxon>Endopterygota</taxon>
        <taxon>Lepidoptera</taxon>
        <taxon>Glossata</taxon>
        <taxon>Ditrysia</taxon>
        <taxon>Papilionoidea</taxon>
        <taxon>Nymphalidae</taxon>
        <taxon>Heliconiinae</taxon>
        <taxon>Argynnini</taxon>
        <taxon>Brenthis</taxon>
    </lineage>
</organism>
<evidence type="ECO:0000313" key="2">
    <source>
        <dbReference type="Proteomes" id="UP000838878"/>
    </source>
</evidence>
<feature type="non-terminal residue" evidence="1">
    <location>
        <position position="82"/>
    </location>
</feature>
<dbReference type="EMBL" id="OV170228">
    <property type="protein sequence ID" value="CAH0729775.1"/>
    <property type="molecule type" value="Genomic_DNA"/>
</dbReference>
<evidence type="ECO:0000313" key="1">
    <source>
        <dbReference type="EMBL" id="CAH0729775.1"/>
    </source>
</evidence>
<proteinExistence type="predicted"/>
<accession>A0A8J9VXG5</accession>
<reference evidence="1" key="1">
    <citation type="submission" date="2021-12" db="EMBL/GenBank/DDBJ databases">
        <authorList>
            <person name="Martin H S."/>
        </authorList>
    </citation>
    <scope>NUCLEOTIDE SEQUENCE</scope>
</reference>
<keyword evidence="2" id="KW-1185">Reference proteome</keyword>
<dbReference type="AlphaFoldDB" id="A0A8J9VXG5"/>